<dbReference type="GO" id="GO:0005886">
    <property type="term" value="C:plasma membrane"/>
    <property type="evidence" value="ECO:0007669"/>
    <property type="project" value="TreeGrafter"/>
</dbReference>
<feature type="transmembrane region" description="Helical" evidence="8">
    <location>
        <begin position="308"/>
        <end position="330"/>
    </location>
</feature>
<evidence type="ECO:0000256" key="4">
    <source>
        <dbReference type="ARBA" id="ARBA00022989"/>
    </source>
</evidence>
<protein>
    <submittedName>
        <fullName evidence="10">Chloride channel protein</fullName>
    </submittedName>
    <submittedName>
        <fullName evidence="11">ClC family H(+)/Cl(-) exchange transporter</fullName>
    </submittedName>
</protein>
<feature type="transmembrane region" description="Helical" evidence="8">
    <location>
        <begin position="58"/>
        <end position="83"/>
    </location>
</feature>
<dbReference type="CDD" id="cd01031">
    <property type="entry name" value="EriC"/>
    <property type="match status" value="1"/>
</dbReference>
<evidence type="ECO:0000313" key="12">
    <source>
        <dbReference type="Proteomes" id="UP000591071"/>
    </source>
</evidence>
<feature type="transmembrane region" description="Helical" evidence="8">
    <location>
        <begin position="194"/>
        <end position="213"/>
    </location>
</feature>
<name>A0A848BQM0_9FIRM</name>
<accession>A0A848BQM0</accession>
<dbReference type="EMBL" id="JBIEKR010000002">
    <property type="protein sequence ID" value="MFG6272124.1"/>
    <property type="molecule type" value="Genomic_DNA"/>
</dbReference>
<dbReference type="RefSeq" id="WP_059076578.1">
    <property type="nucleotide sequence ID" value="NZ_CP011940.1"/>
</dbReference>
<dbReference type="Gene3D" id="1.10.3080.10">
    <property type="entry name" value="Clc chloride channel"/>
    <property type="match status" value="1"/>
</dbReference>
<dbReference type="PANTHER" id="PTHR45711">
    <property type="entry name" value="CHLORIDE CHANNEL PROTEIN"/>
    <property type="match status" value="1"/>
</dbReference>
<dbReference type="Gene3D" id="3.30.70.1450">
    <property type="entry name" value="Regulator of K+ conductance, C-terminal domain"/>
    <property type="match status" value="1"/>
</dbReference>
<proteinExistence type="predicted"/>
<keyword evidence="7" id="KW-0868">Chloride</keyword>
<dbReference type="InterPro" id="IPR014743">
    <property type="entry name" value="Cl-channel_core"/>
</dbReference>
<feature type="transmembrane region" description="Helical" evidence="8">
    <location>
        <begin position="163"/>
        <end position="188"/>
    </location>
</feature>
<comment type="subcellular location">
    <subcellularLocation>
        <location evidence="1">Membrane</location>
        <topology evidence="1">Multi-pass membrane protein</topology>
    </subcellularLocation>
</comment>
<feature type="transmembrane region" description="Helical" evidence="8">
    <location>
        <begin position="115"/>
        <end position="133"/>
    </location>
</feature>
<dbReference type="AlphaFoldDB" id="A0A848BQM0"/>
<evidence type="ECO:0000256" key="3">
    <source>
        <dbReference type="ARBA" id="ARBA00022692"/>
    </source>
</evidence>
<dbReference type="InterPro" id="IPR001807">
    <property type="entry name" value="ClC"/>
</dbReference>
<gene>
    <name evidence="10" type="ORF">ACGTZG_02875</name>
    <name evidence="11" type="ORF">HF872_02080</name>
</gene>
<dbReference type="OrthoDB" id="9812438at2"/>
<dbReference type="InterPro" id="IPR006037">
    <property type="entry name" value="RCK_C"/>
</dbReference>
<evidence type="ECO:0000256" key="1">
    <source>
        <dbReference type="ARBA" id="ARBA00004141"/>
    </source>
</evidence>
<evidence type="ECO:0000313" key="10">
    <source>
        <dbReference type="EMBL" id="MFG6272124.1"/>
    </source>
</evidence>
<dbReference type="GO" id="GO:0006813">
    <property type="term" value="P:potassium ion transport"/>
    <property type="evidence" value="ECO:0007669"/>
    <property type="project" value="InterPro"/>
</dbReference>
<dbReference type="GO" id="GO:0005247">
    <property type="term" value="F:voltage-gated chloride channel activity"/>
    <property type="evidence" value="ECO:0007669"/>
    <property type="project" value="TreeGrafter"/>
</dbReference>
<feature type="transmembrane region" description="Helical" evidence="8">
    <location>
        <begin position="234"/>
        <end position="254"/>
    </location>
</feature>
<feature type="transmembrane region" description="Helical" evidence="8">
    <location>
        <begin position="365"/>
        <end position="384"/>
    </location>
</feature>
<dbReference type="Proteomes" id="UP001605989">
    <property type="component" value="Unassembled WGS sequence"/>
</dbReference>
<dbReference type="SUPFAM" id="SSF81340">
    <property type="entry name" value="Clc chloride channel"/>
    <property type="match status" value="1"/>
</dbReference>
<comment type="caution">
    <text evidence="11">The sequence shown here is derived from an EMBL/GenBank/DDBJ whole genome shotgun (WGS) entry which is preliminary data.</text>
</comment>
<keyword evidence="6 8" id="KW-0472">Membrane</keyword>
<dbReference type="SUPFAM" id="SSF116726">
    <property type="entry name" value="TrkA C-terminal domain-like"/>
    <property type="match status" value="1"/>
</dbReference>
<sequence length="523" mass="57165">MQSKIDIIPVIRNLNHWPRFRLRLFAEGAWVGLLSGIVISFFRWCLEAGTRLREQIYVLLMQAGWMENILWFVFLLLASYVLYRLKQHEPEASGSGIPQVKGIILGVVRLRWLRVLWVKLAGGILGIGLGLSLGREGPSIQLGAVTAQGMSRALGRTRMEERYLITAGASAGLAAAFNAPLAGAIFALEELHRNFSSVVLAPAMAAALVATMVSRVVFGRDPIFHFGMLPPFPLRYMWLAVVLGIIIGVAGIIFNKGLLNIGRFYALPVFRNDYMRIAFALVTAGILGYGFPQVLGGGNDLINSLYQLPLSLTLFLTLLCGKFVFTLISYGCGTPGGFFLPMLVLGALCGGSIGILLVQMGVISSYYLTNIIVISMAAFFAASVHSPVTGTILIMEMTASYEHLLVLCTASMIALATAQLLGGQPIYDTLLKRSLATRQKVLPAEERRNILELTISSGSVVDGKYIGRIDWPDHVALVDIKRGTEEIIPDYHTRLCAGDYLYVLTDSVEAAEKVRNLVEHENA</sequence>
<dbReference type="InterPro" id="IPR036721">
    <property type="entry name" value="RCK_C_sf"/>
</dbReference>
<evidence type="ECO:0000256" key="8">
    <source>
        <dbReference type="SAM" id="Phobius"/>
    </source>
</evidence>
<feature type="transmembrane region" description="Helical" evidence="8">
    <location>
        <begin position="274"/>
        <end position="296"/>
    </location>
</feature>
<dbReference type="PROSITE" id="PS51202">
    <property type="entry name" value="RCK_C"/>
    <property type="match status" value="1"/>
</dbReference>
<reference evidence="10 13" key="2">
    <citation type="submission" date="2024-10" db="EMBL/GenBank/DDBJ databases">
        <authorList>
            <person name="Sang B.-I."/>
            <person name="Prabhaharan D."/>
        </authorList>
    </citation>
    <scope>NUCLEOTIDE SEQUENCE [LARGE SCALE GENOMIC DNA]</scope>
    <source>
        <strain evidence="10 13">MH</strain>
    </source>
</reference>
<dbReference type="EMBL" id="JABAFG010000002">
    <property type="protein sequence ID" value="NME27420.1"/>
    <property type="molecule type" value="Genomic_DNA"/>
</dbReference>
<evidence type="ECO:0000259" key="9">
    <source>
        <dbReference type="PROSITE" id="PS51202"/>
    </source>
</evidence>
<keyword evidence="13" id="KW-1185">Reference proteome</keyword>
<organism evidence="11 12">
    <name type="scientific">Megasphaera hexanoica</name>
    <dbReference type="NCBI Taxonomy" id="1675036"/>
    <lineage>
        <taxon>Bacteria</taxon>
        <taxon>Bacillati</taxon>
        <taxon>Bacillota</taxon>
        <taxon>Negativicutes</taxon>
        <taxon>Veillonellales</taxon>
        <taxon>Veillonellaceae</taxon>
        <taxon>Megasphaera</taxon>
    </lineage>
</organism>
<dbReference type="Proteomes" id="UP000591071">
    <property type="component" value="Unassembled WGS sequence"/>
</dbReference>
<keyword evidence="3 8" id="KW-0812">Transmembrane</keyword>
<keyword evidence="4 8" id="KW-1133">Transmembrane helix</keyword>
<evidence type="ECO:0000313" key="11">
    <source>
        <dbReference type="EMBL" id="NME27420.1"/>
    </source>
</evidence>
<dbReference type="Pfam" id="PF00654">
    <property type="entry name" value="Voltage_CLC"/>
    <property type="match status" value="1"/>
</dbReference>
<feature type="transmembrane region" description="Helical" evidence="8">
    <location>
        <begin position="404"/>
        <end position="423"/>
    </location>
</feature>
<dbReference type="GO" id="GO:0008324">
    <property type="term" value="F:monoatomic cation transmembrane transporter activity"/>
    <property type="evidence" value="ECO:0007669"/>
    <property type="project" value="InterPro"/>
</dbReference>
<reference evidence="11 12" key="1">
    <citation type="submission" date="2020-04" db="EMBL/GenBank/DDBJ databases">
        <authorList>
            <person name="Hitch T.C.A."/>
            <person name="Wylensek D."/>
            <person name="Clavel T."/>
        </authorList>
    </citation>
    <scope>NUCLEOTIDE SEQUENCE [LARGE SCALE GENOMIC DNA]</scope>
    <source>
        <strain evidence="11 12">Oil-RF-744-FAT-WT-6-1</strain>
    </source>
</reference>
<evidence type="ECO:0000256" key="2">
    <source>
        <dbReference type="ARBA" id="ARBA00022448"/>
    </source>
</evidence>
<feature type="domain" description="RCK C-terminal" evidence="9">
    <location>
        <begin position="438"/>
        <end position="520"/>
    </location>
</feature>
<keyword evidence="5" id="KW-0406">Ion transport</keyword>
<evidence type="ECO:0000256" key="7">
    <source>
        <dbReference type="ARBA" id="ARBA00023214"/>
    </source>
</evidence>
<evidence type="ECO:0000256" key="5">
    <source>
        <dbReference type="ARBA" id="ARBA00023065"/>
    </source>
</evidence>
<keyword evidence="2" id="KW-0813">Transport</keyword>
<dbReference type="PANTHER" id="PTHR45711:SF6">
    <property type="entry name" value="CHLORIDE CHANNEL PROTEIN"/>
    <property type="match status" value="1"/>
</dbReference>
<dbReference type="Pfam" id="PF02080">
    <property type="entry name" value="TrkA_C"/>
    <property type="match status" value="1"/>
</dbReference>
<evidence type="ECO:0000256" key="6">
    <source>
        <dbReference type="ARBA" id="ARBA00023136"/>
    </source>
</evidence>
<feature type="transmembrane region" description="Helical" evidence="8">
    <location>
        <begin position="28"/>
        <end position="46"/>
    </location>
</feature>
<evidence type="ECO:0000313" key="13">
    <source>
        <dbReference type="Proteomes" id="UP001605989"/>
    </source>
</evidence>
<dbReference type="KEGG" id="mhw:ACT01_12605"/>
<feature type="transmembrane region" description="Helical" evidence="8">
    <location>
        <begin position="336"/>
        <end position="358"/>
    </location>
</feature>
<dbReference type="PRINTS" id="PR00762">
    <property type="entry name" value="CLCHANNEL"/>
</dbReference>